<name>A0A8X6I5W8_TRICU</name>
<sequence>MTLPAGQHISVNHTYHIKFKEQMTRVNEKSFGYFLQKDSTFENLRQIPLLNFWANPNLEQDHSVQPRRGIASYDLGIVIIIRGITFYYSVYPCGAGFF</sequence>
<proteinExistence type="predicted"/>
<dbReference type="OrthoDB" id="6781293at2759"/>
<reference evidence="1" key="1">
    <citation type="submission" date="2020-07" db="EMBL/GenBank/DDBJ databases">
        <title>Multicomponent nature underlies the extraordinary mechanical properties of spider dragline silk.</title>
        <authorList>
            <person name="Kono N."/>
            <person name="Nakamura H."/>
            <person name="Mori M."/>
            <person name="Yoshida Y."/>
            <person name="Ohtoshi R."/>
            <person name="Malay A.D."/>
            <person name="Moran D.A.P."/>
            <person name="Tomita M."/>
            <person name="Numata K."/>
            <person name="Arakawa K."/>
        </authorList>
    </citation>
    <scope>NUCLEOTIDE SEQUENCE</scope>
</reference>
<evidence type="ECO:0000313" key="1">
    <source>
        <dbReference type="EMBL" id="GFQ71400.1"/>
    </source>
</evidence>
<comment type="caution">
    <text evidence="1">The sequence shown here is derived from an EMBL/GenBank/DDBJ whole genome shotgun (WGS) entry which is preliminary data.</text>
</comment>
<gene>
    <name evidence="1" type="ORF">TNCT_673871</name>
</gene>
<evidence type="ECO:0000313" key="2">
    <source>
        <dbReference type="Proteomes" id="UP000887116"/>
    </source>
</evidence>
<organism evidence="1 2">
    <name type="scientific">Trichonephila clavata</name>
    <name type="common">Joro spider</name>
    <name type="synonym">Nephila clavata</name>
    <dbReference type="NCBI Taxonomy" id="2740835"/>
    <lineage>
        <taxon>Eukaryota</taxon>
        <taxon>Metazoa</taxon>
        <taxon>Ecdysozoa</taxon>
        <taxon>Arthropoda</taxon>
        <taxon>Chelicerata</taxon>
        <taxon>Arachnida</taxon>
        <taxon>Araneae</taxon>
        <taxon>Araneomorphae</taxon>
        <taxon>Entelegynae</taxon>
        <taxon>Araneoidea</taxon>
        <taxon>Nephilidae</taxon>
        <taxon>Trichonephila</taxon>
    </lineage>
</organism>
<dbReference type="AlphaFoldDB" id="A0A8X6I5W8"/>
<dbReference type="EMBL" id="BMAO01030958">
    <property type="protein sequence ID" value="GFQ71400.1"/>
    <property type="molecule type" value="Genomic_DNA"/>
</dbReference>
<dbReference type="Proteomes" id="UP000887116">
    <property type="component" value="Unassembled WGS sequence"/>
</dbReference>
<keyword evidence="2" id="KW-1185">Reference proteome</keyword>
<protein>
    <submittedName>
        <fullName evidence="1">Uncharacterized protein</fullName>
    </submittedName>
</protein>
<accession>A0A8X6I5W8</accession>